<evidence type="ECO:0000313" key="1">
    <source>
        <dbReference type="EMBL" id="KAI0064195.1"/>
    </source>
</evidence>
<dbReference type="EMBL" id="MU277199">
    <property type="protein sequence ID" value="KAI0064195.1"/>
    <property type="molecule type" value="Genomic_DNA"/>
</dbReference>
<name>A0ACB8T7F7_9AGAM</name>
<reference evidence="1" key="2">
    <citation type="journal article" date="2022" name="New Phytol.">
        <title>Evolutionary transition to the ectomycorrhizal habit in the genomes of a hyperdiverse lineage of mushroom-forming fungi.</title>
        <authorList>
            <person name="Looney B."/>
            <person name="Miyauchi S."/>
            <person name="Morin E."/>
            <person name="Drula E."/>
            <person name="Courty P.E."/>
            <person name="Kohler A."/>
            <person name="Kuo A."/>
            <person name="LaButti K."/>
            <person name="Pangilinan J."/>
            <person name="Lipzen A."/>
            <person name="Riley R."/>
            <person name="Andreopoulos W."/>
            <person name="He G."/>
            <person name="Johnson J."/>
            <person name="Nolan M."/>
            <person name="Tritt A."/>
            <person name="Barry K.W."/>
            <person name="Grigoriev I.V."/>
            <person name="Nagy L.G."/>
            <person name="Hibbett D."/>
            <person name="Henrissat B."/>
            <person name="Matheny P.B."/>
            <person name="Labbe J."/>
            <person name="Martin F.M."/>
        </authorList>
    </citation>
    <scope>NUCLEOTIDE SEQUENCE</scope>
    <source>
        <strain evidence="1">HHB10654</strain>
    </source>
</reference>
<comment type="caution">
    <text evidence="1">The sequence shown here is derived from an EMBL/GenBank/DDBJ whole genome shotgun (WGS) entry which is preliminary data.</text>
</comment>
<accession>A0ACB8T7F7</accession>
<protein>
    <submittedName>
        <fullName evidence="1">Uncharacterized protein</fullName>
    </submittedName>
</protein>
<organism evidence="1 2">
    <name type="scientific">Artomyces pyxidatus</name>
    <dbReference type="NCBI Taxonomy" id="48021"/>
    <lineage>
        <taxon>Eukaryota</taxon>
        <taxon>Fungi</taxon>
        <taxon>Dikarya</taxon>
        <taxon>Basidiomycota</taxon>
        <taxon>Agaricomycotina</taxon>
        <taxon>Agaricomycetes</taxon>
        <taxon>Russulales</taxon>
        <taxon>Auriscalpiaceae</taxon>
        <taxon>Artomyces</taxon>
    </lineage>
</organism>
<proteinExistence type="predicted"/>
<keyword evidence="2" id="KW-1185">Reference proteome</keyword>
<reference evidence="1" key="1">
    <citation type="submission" date="2021-03" db="EMBL/GenBank/DDBJ databases">
        <authorList>
            <consortium name="DOE Joint Genome Institute"/>
            <person name="Ahrendt S."/>
            <person name="Looney B.P."/>
            <person name="Miyauchi S."/>
            <person name="Morin E."/>
            <person name="Drula E."/>
            <person name="Courty P.E."/>
            <person name="Chicoki N."/>
            <person name="Fauchery L."/>
            <person name="Kohler A."/>
            <person name="Kuo A."/>
            <person name="Labutti K."/>
            <person name="Pangilinan J."/>
            <person name="Lipzen A."/>
            <person name="Riley R."/>
            <person name="Andreopoulos W."/>
            <person name="He G."/>
            <person name="Johnson J."/>
            <person name="Barry K.W."/>
            <person name="Grigoriev I.V."/>
            <person name="Nagy L."/>
            <person name="Hibbett D."/>
            <person name="Henrissat B."/>
            <person name="Matheny P.B."/>
            <person name="Labbe J."/>
            <person name="Martin F."/>
        </authorList>
    </citation>
    <scope>NUCLEOTIDE SEQUENCE</scope>
    <source>
        <strain evidence="1">HHB10654</strain>
    </source>
</reference>
<gene>
    <name evidence="1" type="ORF">BV25DRAFT_1914422</name>
</gene>
<sequence>MAEQQGQDVLGATAAVPSEFTFVTQAEQPAPAQAVVLQPPNVNITWSTLNQRRNLLRFVTIILSFLMHRTMYLQPTLLFARHVDPGDLVGIDAILVQNAVFIWDVLFVRWNLRVGIDNSYGELELDGLHVPNIISFICLQFIGFRRMCRRQWELRIYSDGNDPFNLIGGWDDHWGIAERALGWLDSFRFAARELGDEIEIGDLASPRVLDIIRVIFFVPWRPRERMISLAAAFEQGRTLLTPPQLIGIAGTQEGFGYQIRVEMVAHVAAIGYVFLATVSDRHSSFAPAPPVNIIAGTSLAPERVMARFLTAQTQIFSWLNDFDPNTNVVRLNGRIAYYRRVAERLARLPEQPFTGAL</sequence>
<dbReference type="Proteomes" id="UP000814140">
    <property type="component" value="Unassembled WGS sequence"/>
</dbReference>
<evidence type="ECO:0000313" key="2">
    <source>
        <dbReference type="Proteomes" id="UP000814140"/>
    </source>
</evidence>